<reference evidence="2 3" key="1">
    <citation type="submission" date="2019-11" db="EMBL/GenBank/DDBJ databases">
        <authorList>
            <person name="Dong K."/>
        </authorList>
    </citation>
    <scope>NUCLEOTIDE SEQUENCE [LARGE SCALE GENOMIC DNA]</scope>
    <source>
        <strain evidence="2 3">NBRC 112902</strain>
    </source>
</reference>
<accession>A0A844HLA8</accession>
<keyword evidence="1" id="KW-0732">Signal</keyword>
<gene>
    <name evidence="2" type="ORF">GL300_07080</name>
</gene>
<dbReference type="RefSeq" id="WP_155038902.1">
    <property type="nucleotide sequence ID" value="NZ_JBHGCD010000002.1"/>
</dbReference>
<comment type="caution">
    <text evidence="2">The sequence shown here is derived from an EMBL/GenBank/DDBJ whole genome shotgun (WGS) entry which is preliminary data.</text>
</comment>
<dbReference type="AlphaFoldDB" id="A0A844HLA8"/>
<name>A0A844HLA8_9RHOB</name>
<proteinExistence type="predicted"/>
<dbReference type="Proteomes" id="UP000449846">
    <property type="component" value="Unassembled WGS sequence"/>
</dbReference>
<evidence type="ECO:0000313" key="2">
    <source>
        <dbReference type="EMBL" id="MTH58975.1"/>
    </source>
</evidence>
<protein>
    <submittedName>
        <fullName evidence="2">Uncharacterized protein</fullName>
    </submittedName>
</protein>
<feature type="signal peptide" evidence="1">
    <location>
        <begin position="1"/>
        <end position="41"/>
    </location>
</feature>
<dbReference type="EMBL" id="WMIG01000002">
    <property type="protein sequence ID" value="MTH58975.1"/>
    <property type="molecule type" value="Genomic_DNA"/>
</dbReference>
<evidence type="ECO:0000313" key="3">
    <source>
        <dbReference type="Proteomes" id="UP000449846"/>
    </source>
</evidence>
<keyword evidence="3" id="KW-1185">Reference proteome</keyword>
<sequence>MINGIAPKPKGTQRRMFRHALHIASITLAFLVNSPSSPALASDYSAAELSRLFDIHINCQLTRTPGDRIYLVGDYAVITTKPVPGQLRTFKIRYRGSGCEYQMHGERAWGELETLQDRYDTFPSDLPILGAHYKLFKVTTAFIENGKLTDSDVYAFTIKALDPTNRPYEATVEATFHKGKIIGASTFETNAQAERKEKMLEVTPLPE</sequence>
<evidence type="ECO:0000256" key="1">
    <source>
        <dbReference type="SAM" id="SignalP"/>
    </source>
</evidence>
<organism evidence="2 3">
    <name type="scientific">Paracoccus litorisediminis</name>
    <dbReference type="NCBI Taxonomy" id="2006130"/>
    <lineage>
        <taxon>Bacteria</taxon>
        <taxon>Pseudomonadati</taxon>
        <taxon>Pseudomonadota</taxon>
        <taxon>Alphaproteobacteria</taxon>
        <taxon>Rhodobacterales</taxon>
        <taxon>Paracoccaceae</taxon>
        <taxon>Paracoccus</taxon>
    </lineage>
</organism>
<feature type="chain" id="PRO_5032383080" evidence="1">
    <location>
        <begin position="42"/>
        <end position="207"/>
    </location>
</feature>